<name>A0A7X2TD46_9CLOT</name>
<feature type="transmembrane region" description="Helical" evidence="1">
    <location>
        <begin position="267"/>
        <end position="289"/>
    </location>
</feature>
<dbReference type="InterPro" id="IPR029044">
    <property type="entry name" value="Nucleotide-diphossugar_trans"/>
</dbReference>
<sequence>MCLNKEKNFVSAVVYICNHEHEITSFLKMLNACFKENFEKYEIICVDDGSSDNSIAAIRAHAAEYAEDMVSIVHMSYYQGLELAMNAGVDLAIGDFVFEFDSPVIDFPQIMIKDIYFHALTGYDIVTAAPKEQDHQAAALFYSIFNWASRTQSILRTECFRILSRRAINRVHSMSAVIPYRKAVYANCGLNTDVLFFDGKKTKLPLNKQMKYSQQETAINAFVLYSDLAWRCSVFVSMLMLGLVLGCGLYTIIIYCSGKPVAGWTTTMLFLSVCFTGIFILLTVLIKYVSLILKLNFSRQNYVIESIEKLK</sequence>
<dbReference type="EMBL" id="VUMD01000007">
    <property type="protein sequence ID" value="MSS36788.1"/>
    <property type="molecule type" value="Genomic_DNA"/>
</dbReference>
<gene>
    <name evidence="3" type="ORF">FYJ39_09440</name>
</gene>
<protein>
    <submittedName>
        <fullName evidence="3">Glycosyltransferase</fullName>
    </submittedName>
</protein>
<evidence type="ECO:0000313" key="4">
    <source>
        <dbReference type="Proteomes" id="UP000429958"/>
    </source>
</evidence>
<keyword evidence="4" id="KW-1185">Reference proteome</keyword>
<dbReference type="PANTHER" id="PTHR48090:SF8">
    <property type="entry name" value="GLYCOSYLTRANSFERASE CSBB-RELATED"/>
    <property type="match status" value="1"/>
</dbReference>
<keyword evidence="1" id="KW-0472">Membrane</keyword>
<keyword evidence="1" id="KW-1133">Transmembrane helix</keyword>
<organism evidence="3 4">
    <name type="scientific">Clostridium porci</name>
    <dbReference type="NCBI Taxonomy" id="2605778"/>
    <lineage>
        <taxon>Bacteria</taxon>
        <taxon>Bacillati</taxon>
        <taxon>Bacillota</taxon>
        <taxon>Clostridia</taxon>
        <taxon>Eubacteriales</taxon>
        <taxon>Clostridiaceae</taxon>
        <taxon>Clostridium</taxon>
    </lineage>
</organism>
<dbReference type="RefSeq" id="WP_154472228.1">
    <property type="nucleotide sequence ID" value="NZ_VUMD01000007.1"/>
</dbReference>
<evidence type="ECO:0000256" key="1">
    <source>
        <dbReference type="SAM" id="Phobius"/>
    </source>
</evidence>
<proteinExistence type="predicted"/>
<dbReference type="Pfam" id="PF00535">
    <property type="entry name" value="Glycos_transf_2"/>
    <property type="match status" value="1"/>
</dbReference>
<dbReference type="GO" id="GO:0005886">
    <property type="term" value="C:plasma membrane"/>
    <property type="evidence" value="ECO:0007669"/>
    <property type="project" value="TreeGrafter"/>
</dbReference>
<reference evidence="3 4" key="1">
    <citation type="submission" date="2019-08" db="EMBL/GenBank/DDBJ databases">
        <title>In-depth cultivation of the pig gut microbiome towards novel bacterial diversity and tailored functional studies.</title>
        <authorList>
            <person name="Wylensek D."/>
            <person name="Hitch T.C.A."/>
            <person name="Clavel T."/>
        </authorList>
    </citation>
    <scope>NUCLEOTIDE SEQUENCE [LARGE SCALE GENOMIC DNA]</scope>
    <source>
        <strain evidence="3 4">WCA-389-WT-23D1</strain>
    </source>
</reference>
<dbReference type="InterPro" id="IPR050256">
    <property type="entry name" value="Glycosyltransferase_2"/>
</dbReference>
<accession>A0A7X2TD46</accession>
<dbReference type="PANTHER" id="PTHR48090">
    <property type="entry name" value="UNDECAPRENYL-PHOSPHATE 4-DEOXY-4-FORMAMIDO-L-ARABINOSE TRANSFERASE-RELATED"/>
    <property type="match status" value="1"/>
</dbReference>
<evidence type="ECO:0000313" key="3">
    <source>
        <dbReference type="EMBL" id="MSS36788.1"/>
    </source>
</evidence>
<feature type="transmembrane region" description="Helical" evidence="1">
    <location>
        <begin position="234"/>
        <end position="255"/>
    </location>
</feature>
<comment type="caution">
    <text evidence="3">The sequence shown here is derived from an EMBL/GenBank/DDBJ whole genome shotgun (WGS) entry which is preliminary data.</text>
</comment>
<dbReference type="Proteomes" id="UP000429958">
    <property type="component" value="Unassembled WGS sequence"/>
</dbReference>
<keyword evidence="1" id="KW-0812">Transmembrane</keyword>
<dbReference type="Gene3D" id="3.90.550.10">
    <property type="entry name" value="Spore Coat Polysaccharide Biosynthesis Protein SpsA, Chain A"/>
    <property type="match status" value="1"/>
</dbReference>
<evidence type="ECO:0000259" key="2">
    <source>
        <dbReference type="Pfam" id="PF00535"/>
    </source>
</evidence>
<dbReference type="InterPro" id="IPR001173">
    <property type="entry name" value="Glyco_trans_2-like"/>
</dbReference>
<dbReference type="GO" id="GO:0016740">
    <property type="term" value="F:transferase activity"/>
    <property type="evidence" value="ECO:0007669"/>
    <property type="project" value="UniProtKB-KW"/>
</dbReference>
<keyword evidence="3" id="KW-0808">Transferase</keyword>
<dbReference type="SUPFAM" id="SSF53448">
    <property type="entry name" value="Nucleotide-diphospho-sugar transferases"/>
    <property type="match status" value="1"/>
</dbReference>
<feature type="domain" description="Glycosyltransferase 2-like" evidence="2">
    <location>
        <begin position="12"/>
        <end position="132"/>
    </location>
</feature>
<dbReference type="AlphaFoldDB" id="A0A7X2TD46"/>